<protein>
    <submittedName>
        <fullName evidence="12">ABC transporter ATP-binding protein</fullName>
    </submittedName>
</protein>
<feature type="compositionally biased region" description="Low complexity" evidence="10">
    <location>
        <begin position="23"/>
        <end position="41"/>
    </location>
</feature>
<keyword evidence="5" id="KW-0547">Nucleotide-binding</keyword>
<keyword evidence="13" id="KW-1185">Reference proteome</keyword>
<dbReference type="EMBL" id="CP031320">
    <property type="protein sequence ID" value="AXK34911.1"/>
    <property type="molecule type" value="Genomic_DNA"/>
</dbReference>
<comment type="subcellular location">
    <subcellularLocation>
        <location evidence="1">Cell membrane</location>
        <topology evidence="1">Peripheral membrane protein</topology>
    </subcellularLocation>
</comment>
<dbReference type="SMART" id="SM00382">
    <property type="entry name" value="AAA"/>
    <property type="match status" value="1"/>
</dbReference>
<dbReference type="InterPro" id="IPR027417">
    <property type="entry name" value="P-loop_NTPase"/>
</dbReference>
<evidence type="ECO:0000256" key="8">
    <source>
        <dbReference type="ARBA" id="ARBA00023065"/>
    </source>
</evidence>
<dbReference type="FunFam" id="3.40.50.300:FF:000134">
    <property type="entry name" value="Iron-enterobactin ABC transporter ATP-binding protein"/>
    <property type="match status" value="1"/>
</dbReference>
<feature type="region of interest" description="Disordered" evidence="10">
    <location>
        <begin position="296"/>
        <end position="339"/>
    </location>
</feature>
<evidence type="ECO:0000313" key="13">
    <source>
        <dbReference type="Proteomes" id="UP000254425"/>
    </source>
</evidence>
<name>A0A345XTE5_9ACTN</name>
<dbReference type="PROSITE" id="PS00211">
    <property type="entry name" value="ABC_TRANSPORTER_1"/>
    <property type="match status" value="1"/>
</dbReference>
<dbReference type="Gene3D" id="3.40.50.300">
    <property type="entry name" value="P-loop containing nucleotide triphosphate hydrolases"/>
    <property type="match status" value="1"/>
</dbReference>
<evidence type="ECO:0000256" key="9">
    <source>
        <dbReference type="ARBA" id="ARBA00023136"/>
    </source>
</evidence>
<dbReference type="GO" id="GO:0005886">
    <property type="term" value="C:plasma membrane"/>
    <property type="evidence" value="ECO:0007669"/>
    <property type="project" value="UniProtKB-SubCell"/>
</dbReference>
<feature type="domain" description="ABC transporter" evidence="11">
    <location>
        <begin position="44"/>
        <end position="280"/>
    </location>
</feature>
<dbReference type="GO" id="GO:0006826">
    <property type="term" value="P:iron ion transport"/>
    <property type="evidence" value="ECO:0007669"/>
    <property type="project" value="UniProtKB-KW"/>
</dbReference>
<keyword evidence="4" id="KW-0410">Iron transport</keyword>
<reference evidence="12 13" key="1">
    <citation type="submission" date="2018-07" db="EMBL/GenBank/DDBJ databases">
        <title>Draft genome of the type strain Streptomyces armeniacus ATCC 15676.</title>
        <authorList>
            <person name="Labana P."/>
            <person name="Gosse J.T."/>
            <person name="Boddy C.N."/>
        </authorList>
    </citation>
    <scope>NUCLEOTIDE SEQUENCE [LARGE SCALE GENOMIC DNA]</scope>
    <source>
        <strain evidence="12 13">ATCC 15676</strain>
    </source>
</reference>
<evidence type="ECO:0000256" key="4">
    <source>
        <dbReference type="ARBA" id="ARBA00022496"/>
    </source>
</evidence>
<evidence type="ECO:0000256" key="2">
    <source>
        <dbReference type="ARBA" id="ARBA00022448"/>
    </source>
</evidence>
<keyword evidence="9" id="KW-0472">Membrane</keyword>
<feature type="compositionally biased region" description="Basic and acidic residues" evidence="10">
    <location>
        <begin position="316"/>
        <end position="327"/>
    </location>
</feature>
<dbReference type="InterPro" id="IPR051535">
    <property type="entry name" value="Siderophore_ABC-ATPase"/>
</dbReference>
<dbReference type="InterPro" id="IPR003439">
    <property type="entry name" value="ABC_transporter-like_ATP-bd"/>
</dbReference>
<feature type="compositionally biased region" description="Low complexity" evidence="10">
    <location>
        <begin position="303"/>
        <end position="315"/>
    </location>
</feature>
<organism evidence="12 13">
    <name type="scientific">Streptomyces armeniacus</name>
    <dbReference type="NCBI Taxonomy" id="83291"/>
    <lineage>
        <taxon>Bacteria</taxon>
        <taxon>Bacillati</taxon>
        <taxon>Actinomycetota</taxon>
        <taxon>Actinomycetes</taxon>
        <taxon>Kitasatosporales</taxon>
        <taxon>Streptomycetaceae</taxon>
        <taxon>Streptomyces</taxon>
    </lineage>
</organism>
<dbReference type="GO" id="GO:0005524">
    <property type="term" value="F:ATP binding"/>
    <property type="evidence" value="ECO:0007669"/>
    <property type="project" value="UniProtKB-KW"/>
</dbReference>
<keyword evidence="3" id="KW-1003">Cell membrane</keyword>
<dbReference type="SUPFAM" id="SSF52540">
    <property type="entry name" value="P-loop containing nucleoside triphosphate hydrolases"/>
    <property type="match status" value="1"/>
</dbReference>
<keyword evidence="8" id="KW-0406">Ion transport</keyword>
<dbReference type="Pfam" id="PF00005">
    <property type="entry name" value="ABC_tran"/>
    <property type="match status" value="1"/>
</dbReference>
<feature type="compositionally biased region" description="Pro residues" evidence="10">
    <location>
        <begin position="1"/>
        <end position="22"/>
    </location>
</feature>
<dbReference type="KEGG" id="sarm:DVA86_21950"/>
<keyword evidence="7" id="KW-0408">Iron</keyword>
<dbReference type="Proteomes" id="UP000254425">
    <property type="component" value="Chromosome"/>
</dbReference>
<feature type="region of interest" description="Disordered" evidence="10">
    <location>
        <begin position="1"/>
        <end position="41"/>
    </location>
</feature>
<dbReference type="PANTHER" id="PTHR42771">
    <property type="entry name" value="IRON(3+)-HYDROXAMATE IMPORT ATP-BINDING PROTEIN FHUC"/>
    <property type="match status" value="1"/>
</dbReference>
<dbReference type="RefSeq" id="WP_208880694.1">
    <property type="nucleotide sequence ID" value="NZ_CP031320.1"/>
</dbReference>
<evidence type="ECO:0000256" key="7">
    <source>
        <dbReference type="ARBA" id="ARBA00023004"/>
    </source>
</evidence>
<evidence type="ECO:0000313" key="12">
    <source>
        <dbReference type="EMBL" id="AXK34911.1"/>
    </source>
</evidence>
<keyword evidence="6 12" id="KW-0067">ATP-binding</keyword>
<proteinExistence type="predicted"/>
<dbReference type="PROSITE" id="PS50893">
    <property type="entry name" value="ABC_TRANSPORTER_2"/>
    <property type="match status" value="1"/>
</dbReference>
<evidence type="ECO:0000256" key="6">
    <source>
        <dbReference type="ARBA" id="ARBA00022840"/>
    </source>
</evidence>
<evidence type="ECO:0000256" key="5">
    <source>
        <dbReference type="ARBA" id="ARBA00022741"/>
    </source>
</evidence>
<accession>A0A345XTE5</accession>
<dbReference type="CDD" id="cd03214">
    <property type="entry name" value="ABC_Iron-Siderophores_B12_Hemin"/>
    <property type="match status" value="1"/>
</dbReference>
<keyword evidence="2" id="KW-0813">Transport</keyword>
<dbReference type="PANTHER" id="PTHR42771:SF2">
    <property type="entry name" value="IRON(3+)-HYDROXAMATE IMPORT ATP-BINDING PROTEIN FHUC"/>
    <property type="match status" value="1"/>
</dbReference>
<dbReference type="AlphaFoldDB" id="A0A345XTE5"/>
<sequence>MSADPTPAPAPSNAPPSAPPAPSSAKAAGKGAGKAPAQAAHPELRARDLRLAYDKLPVVDGLDLAVPPGRITAIVGANACGKSTLLRALARLLAPRAGAVQLDGRALHSIPTRELAQRLGILPQGPVAPEGLTVIDLVNRGRSPHQTWWRQWSKSDERAVHGALAATGMTGLAARPVDELSGGQRQRAWIAMAVAQGTPVLLLDEPTTYLDLAHQIDVLDLITDLNRREDRTVVMVLHDLNHACRYADHVIAMKSGRIVAEGAPGDVITAETVEDVFDLRCQVGEDPVSGTPMVIPMGRHHGAGAAPQETAAAPEQKQREEPDRSRGQDPAVSPLTASP</sequence>
<dbReference type="InterPro" id="IPR003593">
    <property type="entry name" value="AAA+_ATPase"/>
</dbReference>
<gene>
    <name evidence="12" type="ORF">DVA86_21950</name>
</gene>
<dbReference type="GO" id="GO:0016887">
    <property type="term" value="F:ATP hydrolysis activity"/>
    <property type="evidence" value="ECO:0007669"/>
    <property type="project" value="InterPro"/>
</dbReference>
<evidence type="ECO:0000256" key="10">
    <source>
        <dbReference type="SAM" id="MobiDB-lite"/>
    </source>
</evidence>
<evidence type="ECO:0000256" key="3">
    <source>
        <dbReference type="ARBA" id="ARBA00022475"/>
    </source>
</evidence>
<evidence type="ECO:0000256" key="1">
    <source>
        <dbReference type="ARBA" id="ARBA00004202"/>
    </source>
</evidence>
<evidence type="ECO:0000259" key="11">
    <source>
        <dbReference type="PROSITE" id="PS50893"/>
    </source>
</evidence>
<dbReference type="InterPro" id="IPR017871">
    <property type="entry name" value="ABC_transporter-like_CS"/>
</dbReference>